<dbReference type="PROSITE" id="PS00061">
    <property type="entry name" value="ADH_SHORT"/>
    <property type="match status" value="1"/>
</dbReference>
<evidence type="ECO:0000256" key="2">
    <source>
        <dbReference type="ARBA" id="ARBA00023002"/>
    </source>
</evidence>
<sequence length="275" mass="28366">MASSSITGSASRRLEGKVALITGGASGIGASTARLFQQHGAKVVIADVQDDLGHALCQELHPDVTYAHCDVTNEDDVRNTVDHVVATHGKLDIMYNNAGISGSMIPSIIEMEKANFEKVMSINVVGPFLGAKHAARVMVPARKGTILFTSSVISVICVAAAPAYTASKHAVVGLAKSLGVELGQFGIRVNCISPALVATPLASKSMGLEAEQAEDVMGRAGNLKGVVLQAEDIAQAALFLASDESKYISGLNLVVDGGFSTINPSLGIALAQGKA</sequence>
<dbReference type="InterPro" id="IPR020904">
    <property type="entry name" value="Sc_DH/Rdtase_CS"/>
</dbReference>
<dbReference type="PANTHER" id="PTHR43180:SF30">
    <property type="entry name" value="MOMILACTONE A SYNTHASE"/>
    <property type="match status" value="1"/>
</dbReference>
<protein>
    <submittedName>
        <fullName evidence="4">Secoisolariciresinol dehydrogenase 16</fullName>
    </submittedName>
    <submittedName>
        <fullName evidence="3">Secoisolariciresinol dehydrogenase 8</fullName>
    </submittedName>
</protein>
<evidence type="ECO:0000313" key="3">
    <source>
        <dbReference type="EMBL" id="QQM18973.1"/>
    </source>
</evidence>
<dbReference type="InterPro" id="IPR036291">
    <property type="entry name" value="NAD(P)-bd_dom_sf"/>
</dbReference>
<evidence type="ECO:0000256" key="1">
    <source>
        <dbReference type="ARBA" id="ARBA00006484"/>
    </source>
</evidence>
<dbReference type="NCBIfam" id="NF005559">
    <property type="entry name" value="PRK07231.1"/>
    <property type="match status" value="1"/>
</dbReference>
<dbReference type="EMBL" id="MT725703">
    <property type="protein sequence ID" value="QQM18973.1"/>
    <property type="molecule type" value="mRNA"/>
</dbReference>
<dbReference type="InterPro" id="IPR002347">
    <property type="entry name" value="SDR_fam"/>
</dbReference>
<dbReference type="PRINTS" id="PR00080">
    <property type="entry name" value="SDRFAMILY"/>
</dbReference>
<keyword evidence="2" id="KW-0560">Oxidoreductase</keyword>
<comment type="similarity">
    <text evidence="1">Belongs to the short-chain dehydrogenases/reductases (SDR) family.</text>
</comment>
<dbReference type="EMBL" id="MT725711">
    <property type="protein sequence ID" value="QQM18981.1"/>
    <property type="molecule type" value="mRNA"/>
</dbReference>
<dbReference type="Pfam" id="PF13561">
    <property type="entry name" value="adh_short_C2"/>
    <property type="match status" value="1"/>
</dbReference>
<name>A0A7U3VH35_9MAGN</name>
<dbReference type="PRINTS" id="PR00081">
    <property type="entry name" value="GDHRDH"/>
</dbReference>
<dbReference type="GO" id="GO:0016491">
    <property type="term" value="F:oxidoreductase activity"/>
    <property type="evidence" value="ECO:0007669"/>
    <property type="project" value="UniProtKB-KW"/>
</dbReference>
<dbReference type="AlphaFoldDB" id="A0A7U3VH35"/>
<dbReference type="FunFam" id="3.40.50.720:FF:000084">
    <property type="entry name" value="Short-chain dehydrogenase reductase"/>
    <property type="match status" value="1"/>
</dbReference>
<dbReference type="PANTHER" id="PTHR43180">
    <property type="entry name" value="3-OXOACYL-(ACYL-CARRIER-PROTEIN) REDUCTASE (AFU_ORTHOLOGUE AFUA_6G11210)"/>
    <property type="match status" value="1"/>
</dbReference>
<accession>A0A7U3VH35</accession>
<reference evidence="4" key="1">
    <citation type="journal article" date="2020" name="Not Bot Hort Agrobot Cluj">
        <title>Transcriptome analysis to identify genes involved in lignan, sesquiterpenoid and triterpenoid biosynthesis in medicinal plant Kadsura heteroclita.</title>
        <authorList>
            <person name="Zhang X."/>
            <person name="Li C."/>
            <person name="Chio C."/>
            <person name="Kameshwar A.K.S."/>
            <person name="Ma T."/>
            <person name="Qin W."/>
        </authorList>
    </citation>
    <scope>NUCLEOTIDE SEQUENCE</scope>
</reference>
<organism evidence="4">
    <name type="scientific">Kadsura heteroclita</name>
    <dbReference type="NCBI Taxonomy" id="124781"/>
    <lineage>
        <taxon>Eukaryota</taxon>
        <taxon>Viridiplantae</taxon>
        <taxon>Streptophyta</taxon>
        <taxon>Embryophyta</taxon>
        <taxon>Tracheophyta</taxon>
        <taxon>Spermatophyta</taxon>
        <taxon>Magnoliopsida</taxon>
        <taxon>Austrobaileyales</taxon>
        <taxon>Schisandraceae</taxon>
        <taxon>Kadsura</taxon>
    </lineage>
</organism>
<dbReference type="Gene3D" id="3.40.50.720">
    <property type="entry name" value="NAD(P)-binding Rossmann-like Domain"/>
    <property type="match status" value="1"/>
</dbReference>
<evidence type="ECO:0000313" key="4">
    <source>
        <dbReference type="EMBL" id="QQM18981.1"/>
    </source>
</evidence>
<proteinExistence type="evidence at transcript level"/>
<dbReference type="SUPFAM" id="SSF51735">
    <property type="entry name" value="NAD(P)-binding Rossmann-fold domains"/>
    <property type="match status" value="1"/>
</dbReference>